<reference evidence="3 4" key="1">
    <citation type="journal article" date="2011" name="Proc. Natl. Acad. Sci. U.S.A.">
        <title>Evolutionary erosion of yeast sex chromosomes by mating-type switching accidents.</title>
        <authorList>
            <person name="Gordon J.L."/>
            <person name="Armisen D."/>
            <person name="Proux-Wera E."/>
            <person name="Oheigeartaigh S.S."/>
            <person name="Byrne K.P."/>
            <person name="Wolfe K.H."/>
        </authorList>
    </citation>
    <scope>NUCLEOTIDE SEQUENCE [LARGE SCALE GENOMIC DNA]</scope>
    <source>
        <strain evidence="4">ATCC 10597 / BCRC 20456 / CBS 421 / NBRC 0211 / NRRL Y-12639</strain>
    </source>
</reference>
<dbReference type="GO" id="GO:0005198">
    <property type="term" value="F:structural molecule activity"/>
    <property type="evidence" value="ECO:0007669"/>
    <property type="project" value="EnsemblFungi"/>
</dbReference>
<dbReference type="GO" id="GO:0045944">
    <property type="term" value="P:positive regulation of transcription by RNA polymerase II"/>
    <property type="evidence" value="ECO:0007669"/>
    <property type="project" value="EnsemblFungi"/>
</dbReference>
<dbReference type="GeneID" id="11493756"/>
<sequence length="565" mass="63157">MEVIEDNNSKKCIVIQQGTNTTIAGFNNSDLPQCVIPSTYIYDKQEDKMIFGLYDMLDIATSLEDADRYEVFTILDKNGIPYNWEALEQQWNYLFNDVLRCSPEEYPLVITIPSMKKEIDGEVLEKYFSLVFERFKFPVFQIILEPLAITLSLGKSSGLVIDMGSSGCRVTPIIDGTVIKNAVLSSKYGGAFLDYQIIETLQKKLDEEATAVVKGSADDDNNNVNIGTSQIDLRKNTSIEAWLQSNTWIKEFKSTMLQVTDKPLQDVEKHHKEQTEMYIRQHEEIQRYNSTVKDSSNANAIEAAAAANKTAIESIYNNNPLNQKKNYLIKPSHKTISLEARECYKLAEYLFQPNLASETFPLEDGLGGIIGKSIKKAAATVSSIGTTVSTTDTMGGKGHNMGPSLVSLHKNNNTTGKKDSNNGRVSASFITQSTSSSLASTINALKPEQVYAKLLTNVIITGSSSLLEGMEQRILKELSIRFPQYKLTTFANQNIMDRKFQSWLGTVTMSNLPSWELGKWYSKEEYEIELEKGKKAQKQNEKENDAAANAADADNMDIDKEGEIQ</sequence>
<dbReference type="Gene3D" id="3.30.420.40">
    <property type="match status" value="2"/>
</dbReference>
<feature type="compositionally biased region" description="Basic and acidic residues" evidence="2">
    <location>
        <begin position="531"/>
        <end position="545"/>
    </location>
</feature>
<dbReference type="GO" id="GO:0016586">
    <property type="term" value="C:RSC-type complex"/>
    <property type="evidence" value="ECO:0007669"/>
    <property type="project" value="EnsemblFungi"/>
</dbReference>
<comment type="similarity">
    <text evidence="1">Belongs to the actin family.</text>
</comment>
<dbReference type="PANTHER" id="PTHR11937">
    <property type="entry name" value="ACTIN"/>
    <property type="match status" value="1"/>
</dbReference>
<dbReference type="STRING" id="1071378.G0W3A0"/>
<dbReference type="AlphaFoldDB" id="G0W3A0"/>
<name>G0W3A0_NAUDC</name>
<dbReference type="GO" id="GO:0006368">
    <property type="term" value="P:transcription elongation by RNA polymerase II"/>
    <property type="evidence" value="ECO:0007669"/>
    <property type="project" value="EnsemblFungi"/>
</dbReference>
<organism evidence="3 4">
    <name type="scientific">Naumovozyma dairenensis (strain ATCC 10597 / BCRC 20456 / CBS 421 / NBRC 0211 / NRRL Y-12639)</name>
    <name type="common">Saccharomyces dairenensis</name>
    <dbReference type="NCBI Taxonomy" id="1071378"/>
    <lineage>
        <taxon>Eukaryota</taxon>
        <taxon>Fungi</taxon>
        <taxon>Dikarya</taxon>
        <taxon>Ascomycota</taxon>
        <taxon>Saccharomycotina</taxon>
        <taxon>Saccharomycetes</taxon>
        <taxon>Saccharomycetales</taxon>
        <taxon>Saccharomycetaceae</taxon>
        <taxon>Naumovozyma</taxon>
    </lineage>
</organism>
<dbReference type="SUPFAM" id="SSF53067">
    <property type="entry name" value="Actin-like ATPase domain"/>
    <property type="match status" value="2"/>
</dbReference>
<dbReference type="OMA" id="WDRQFGA"/>
<dbReference type="EMBL" id="HE580267">
    <property type="protein sequence ID" value="CCD22288.1"/>
    <property type="molecule type" value="Genomic_DNA"/>
</dbReference>
<dbReference type="GO" id="GO:0006337">
    <property type="term" value="P:nucleosome disassembly"/>
    <property type="evidence" value="ECO:0007669"/>
    <property type="project" value="EnsemblFungi"/>
</dbReference>
<feature type="region of interest" description="Disordered" evidence="2">
    <location>
        <begin position="531"/>
        <end position="565"/>
    </location>
</feature>
<dbReference type="RefSeq" id="XP_003667531.1">
    <property type="nucleotide sequence ID" value="XM_003667483.1"/>
</dbReference>
<dbReference type="OrthoDB" id="5132116at2759"/>
<accession>G0W3A0</accession>
<dbReference type="Proteomes" id="UP000000689">
    <property type="component" value="Chromosome 1"/>
</dbReference>
<dbReference type="Pfam" id="PF00022">
    <property type="entry name" value="Actin"/>
    <property type="match status" value="1"/>
</dbReference>
<dbReference type="eggNOG" id="KOG0679">
    <property type="taxonomic scope" value="Eukaryota"/>
</dbReference>
<dbReference type="InterPro" id="IPR043129">
    <property type="entry name" value="ATPase_NBD"/>
</dbReference>
<evidence type="ECO:0000313" key="4">
    <source>
        <dbReference type="Proteomes" id="UP000000689"/>
    </source>
</evidence>
<evidence type="ECO:0000313" key="3">
    <source>
        <dbReference type="EMBL" id="CCD22288.1"/>
    </source>
</evidence>
<evidence type="ECO:0000256" key="2">
    <source>
        <dbReference type="SAM" id="MobiDB-lite"/>
    </source>
</evidence>
<gene>
    <name evidence="3" type="primary">NDAI0A01300</name>
    <name evidence="3" type="ordered locus">NDAI_0A01300</name>
</gene>
<dbReference type="HOGENOM" id="CLU_566415_0_0_1"/>
<dbReference type="GO" id="GO:0016514">
    <property type="term" value="C:SWI/SNF complex"/>
    <property type="evidence" value="ECO:0007669"/>
    <property type="project" value="EnsemblFungi"/>
</dbReference>
<dbReference type="InterPro" id="IPR004000">
    <property type="entry name" value="Actin"/>
</dbReference>
<evidence type="ECO:0000256" key="1">
    <source>
        <dbReference type="RuleBase" id="RU000487"/>
    </source>
</evidence>
<dbReference type="SMART" id="SM00268">
    <property type="entry name" value="ACTIN"/>
    <property type="match status" value="1"/>
</dbReference>
<evidence type="ECO:0008006" key="5">
    <source>
        <dbReference type="Google" id="ProtNLM"/>
    </source>
</evidence>
<keyword evidence="4" id="KW-1185">Reference proteome</keyword>
<dbReference type="KEGG" id="ndi:NDAI_0A01300"/>
<proteinExistence type="inferred from homology"/>
<protein>
    <recommendedName>
        <fullName evidence="5">Actin-related protein 7</fullName>
    </recommendedName>
</protein>
<dbReference type="Gene3D" id="3.90.640.10">
    <property type="entry name" value="Actin, Chain A, domain 4"/>
    <property type="match status" value="1"/>
</dbReference>